<organism evidence="1 2">
    <name type="scientific">Pseudarthrobacter enclensis</name>
    <dbReference type="NCBI Taxonomy" id="993070"/>
    <lineage>
        <taxon>Bacteria</taxon>
        <taxon>Bacillati</taxon>
        <taxon>Actinomycetota</taxon>
        <taxon>Actinomycetes</taxon>
        <taxon>Micrococcales</taxon>
        <taxon>Micrococcaceae</taxon>
        <taxon>Pseudarthrobacter</taxon>
    </lineage>
</organism>
<proteinExistence type="predicted"/>
<comment type="caution">
    <text evidence="1">The sequence shown here is derived from an EMBL/GenBank/DDBJ whole genome shotgun (WGS) entry which is preliminary data.</text>
</comment>
<keyword evidence="2" id="KW-1185">Reference proteome</keyword>
<evidence type="ECO:0000313" key="2">
    <source>
        <dbReference type="Proteomes" id="UP001226577"/>
    </source>
</evidence>
<gene>
    <name evidence="1" type="ORF">J2X98_001547</name>
</gene>
<protein>
    <submittedName>
        <fullName evidence="1">Uncharacterized protein involved in type VI secretion and phage assembly</fullName>
    </submittedName>
</protein>
<name>A0ABT9RRV4_9MICC</name>
<dbReference type="Proteomes" id="UP001226577">
    <property type="component" value="Unassembled WGS sequence"/>
</dbReference>
<evidence type="ECO:0000313" key="1">
    <source>
        <dbReference type="EMBL" id="MDP9887968.1"/>
    </source>
</evidence>
<sequence>MASLADSVLTADIEGRQEYDALVAWSLEKSNASPGQVVRTFDYIRVKAVRVAMKVAQRRREVGQLDFLY</sequence>
<dbReference type="EMBL" id="JAUSRE010000006">
    <property type="protein sequence ID" value="MDP9887968.1"/>
    <property type="molecule type" value="Genomic_DNA"/>
</dbReference>
<reference evidence="1 2" key="1">
    <citation type="submission" date="2023-07" db="EMBL/GenBank/DDBJ databases">
        <title>Sorghum-associated microbial communities from plants grown in Nebraska, USA.</title>
        <authorList>
            <person name="Schachtman D."/>
        </authorList>
    </citation>
    <scope>NUCLEOTIDE SEQUENCE [LARGE SCALE GENOMIC DNA]</scope>
    <source>
        <strain evidence="1 2">CC222</strain>
    </source>
</reference>
<accession>A0ABT9RRV4</accession>